<proteinExistence type="predicted"/>
<name>A0AAP0E976_9MAGN</name>
<reference evidence="1 2" key="1">
    <citation type="submission" date="2024-01" db="EMBL/GenBank/DDBJ databases">
        <title>Genome assemblies of Stephania.</title>
        <authorList>
            <person name="Yang L."/>
        </authorList>
    </citation>
    <scope>NUCLEOTIDE SEQUENCE [LARGE SCALE GENOMIC DNA]</scope>
    <source>
        <strain evidence="1">YNDBR</strain>
        <tissue evidence="1">Leaf</tissue>
    </source>
</reference>
<keyword evidence="2" id="KW-1185">Reference proteome</keyword>
<accession>A0AAP0E976</accession>
<gene>
    <name evidence="1" type="ORF">Syun_029581</name>
</gene>
<comment type="caution">
    <text evidence="1">The sequence shown here is derived from an EMBL/GenBank/DDBJ whole genome shotgun (WGS) entry which is preliminary data.</text>
</comment>
<dbReference type="AlphaFoldDB" id="A0AAP0E976"/>
<organism evidence="1 2">
    <name type="scientific">Stephania yunnanensis</name>
    <dbReference type="NCBI Taxonomy" id="152371"/>
    <lineage>
        <taxon>Eukaryota</taxon>
        <taxon>Viridiplantae</taxon>
        <taxon>Streptophyta</taxon>
        <taxon>Embryophyta</taxon>
        <taxon>Tracheophyta</taxon>
        <taxon>Spermatophyta</taxon>
        <taxon>Magnoliopsida</taxon>
        <taxon>Ranunculales</taxon>
        <taxon>Menispermaceae</taxon>
        <taxon>Menispermoideae</taxon>
        <taxon>Cissampelideae</taxon>
        <taxon>Stephania</taxon>
    </lineage>
</organism>
<evidence type="ECO:0000313" key="1">
    <source>
        <dbReference type="EMBL" id="KAK9087187.1"/>
    </source>
</evidence>
<dbReference type="EMBL" id="JBBNAF010000013">
    <property type="protein sequence ID" value="KAK9087187.1"/>
    <property type="molecule type" value="Genomic_DNA"/>
</dbReference>
<evidence type="ECO:0000313" key="2">
    <source>
        <dbReference type="Proteomes" id="UP001420932"/>
    </source>
</evidence>
<protein>
    <submittedName>
        <fullName evidence="1">Uncharacterized protein</fullName>
    </submittedName>
</protein>
<dbReference type="Proteomes" id="UP001420932">
    <property type="component" value="Unassembled WGS sequence"/>
</dbReference>
<sequence length="218" mass="25694">MRKKTVVYDEDISTNTYESYYKKNRWLAKGYQPIKILCEDQEKWARLEDLEMSTTIDASTYLSNEACTPSFWSIIEDRIKNYFDVKLIKLIRKIKKSWSYIINECFYPTKQHFKMKIPIVALLYHLVIKKGYIDVRKIIHDSMKFAMQMTKNEGLPFPILIIELHRKVGVGFDTKFDVLPDRTINDVGVQRMKKVVGFDDSEDEGEAFNAIIAREARK</sequence>